<gene>
    <name evidence="3" type="ORF">CEE36_03960</name>
</gene>
<dbReference type="AlphaFoldDB" id="A0A532V946"/>
<feature type="region of interest" description="Disordered" evidence="1">
    <location>
        <begin position="453"/>
        <end position="494"/>
    </location>
</feature>
<evidence type="ECO:0000256" key="1">
    <source>
        <dbReference type="SAM" id="MobiDB-lite"/>
    </source>
</evidence>
<organism evidence="3 4">
    <name type="scientific">candidate division TA06 bacterium B3_TA06</name>
    <dbReference type="NCBI Taxonomy" id="2012487"/>
    <lineage>
        <taxon>Bacteria</taxon>
        <taxon>Bacteria division TA06</taxon>
    </lineage>
</organism>
<proteinExistence type="predicted"/>
<evidence type="ECO:0000259" key="2">
    <source>
        <dbReference type="SMART" id="SM00228"/>
    </source>
</evidence>
<evidence type="ECO:0000313" key="3">
    <source>
        <dbReference type="EMBL" id="TKJ43497.1"/>
    </source>
</evidence>
<dbReference type="SUPFAM" id="SSF50156">
    <property type="entry name" value="PDZ domain-like"/>
    <property type="match status" value="1"/>
</dbReference>
<dbReference type="InterPro" id="IPR036034">
    <property type="entry name" value="PDZ_sf"/>
</dbReference>
<feature type="compositionally biased region" description="Acidic residues" evidence="1">
    <location>
        <begin position="454"/>
        <end position="481"/>
    </location>
</feature>
<dbReference type="Gene3D" id="2.30.42.10">
    <property type="match status" value="1"/>
</dbReference>
<dbReference type="SMART" id="SM00228">
    <property type="entry name" value="PDZ"/>
    <property type="match status" value="1"/>
</dbReference>
<dbReference type="Pfam" id="PF17820">
    <property type="entry name" value="PDZ_6"/>
    <property type="match status" value="1"/>
</dbReference>
<sequence>MKFAWKLLPLLLIAGLFTVGYAAKRGERSNGRPSDEPFLLVVGIVPGSMADQVGIKEGDILRSYDGNWVQSIEELEAVKKLAVDSVEVIFDRGEETLSFIFPPGQMGLYLEQQLPELEYTSDAVLLQGIGPLDEKEGMNNSFILSLARTANYLKDTLDYTMLMGLSGAAFRLQMHHNWDISAVLASEGYRCDLVALGALGYEYRYLELEENMRNVEAVRDAIIQTVDAGSPVIAFQLAAFPDWGIITGYQKSGREFLVRVYESKRTGYTLAEAFPKKVYLIEGRDVPPTLMEAIIRSFAIAQEVLETERIGDYYCGLEVMKNWIQALETGAFHNLRAEDFNRIVDANAWMYKQLAEDRDFAAAYLKRIAPQFPDIQDKLLAIADLYATEAEYLNLAFASEEEMPVVWATDLESQYDWTPQMRMREINYLRFARVKEDEALKIWCAINAIYNPEPVEEEEATEEAPLPEEEQPEEPIQEEEIQPTQPERFRGEAQ</sequence>
<name>A0A532V946_UNCT6</name>
<reference evidence="3 4" key="1">
    <citation type="submission" date="2017-06" db="EMBL/GenBank/DDBJ databases">
        <title>Novel microbial phyla capable of carbon fixation and sulfur reduction in deep-sea sediments.</title>
        <authorList>
            <person name="Huang J."/>
            <person name="Baker B."/>
            <person name="Wang Y."/>
        </authorList>
    </citation>
    <scope>NUCLEOTIDE SEQUENCE [LARGE SCALE GENOMIC DNA]</scope>
    <source>
        <strain evidence="3">B3_TA06</strain>
    </source>
</reference>
<feature type="domain" description="PDZ" evidence="2">
    <location>
        <begin position="12"/>
        <end position="94"/>
    </location>
</feature>
<dbReference type="Proteomes" id="UP000317778">
    <property type="component" value="Unassembled WGS sequence"/>
</dbReference>
<accession>A0A532V946</accession>
<dbReference type="InterPro" id="IPR001478">
    <property type="entry name" value="PDZ"/>
</dbReference>
<comment type="caution">
    <text evidence="3">The sequence shown here is derived from an EMBL/GenBank/DDBJ whole genome shotgun (WGS) entry which is preliminary data.</text>
</comment>
<protein>
    <recommendedName>
        <fullName evidence="2">PDZ domain-containing protein</fullName>
    </recommendedName>
</protein>
<dbReference type="EMBL" id="NJBO01000004">
    <property type="protein sequence ID" value="TKJ43497.1"/>
    <property type="molecule type" value="Genomic_DNA"/>
</dbReference>
<evidence type="ECO:0000313" key="4">
    <source>
        <dbReference type="Proteomes" id="UP000317778"/>
    </source>
</evidence>
<dbReference type="InterPro" id="IPR041489">
    <property type="entry name" value="PDZ_6"/>
</dbReference>